<comment type="caution">
    <text evidence="3">The sequence shown here is derived from an EMBL/GenBank/DDBJ whole genome shotgun (WGS) entry which is preliminary data.</text>
</comment>
<organism evidence="3 4">
    <name type="scientific">Rugamonas aquatica</name>
    <dbReference type="NCBI Taxonomy" id="2743357"/>
    <lineage>
        <taxon>Bacteria</taxon>
        <taxon>Pseudomonadati</taxon>
        <taxon>Pseudomonadota</taxon>
        <taxon>Betaproteobacteria</taxon>
        <taxon>Burkholderiales</taxon>
        <taxon>Oxalobacteraceae</taxon>
        <taxon>Telluria group</taxon>
        <taxon>Rugamonas</taxon>
    </lineage>
</organism>
<dbReference type="Pfam" id="PF07589">
    <property type="entry name" value="PEP-CTERM"/>
    <property type="match status" value="1"/>
</dbReference>
<evidence type="ECO:0000259" key="2">
    <source>
        <dbReference type="Pfam" id="PF07589"/>
    </source>
</evidence>
<gene>
    <name evidence="3" type="ORF">GEV02_01815</name>
</gene>
<dbReference type="Proteomes" id="UP000440498">
    <property type="component" value="Unassembled WGS sequence"/>
</dbReference>
<feature type="domain" description="Ice-binding protein C-terminal" evidence="2">
    <location>
        <begin position="183"/>
        <end position="204"/>
    </location>
</feature>
<evidence type="ECO:0000313" key="3">
    <source>
        <dbReference type="EMBL" id="MQA36873.1"/>
    </source>
</evidence>
<proteinExistence type="predicted"/>
<dbReference type="AlphaFoldDB" id="A0A6A7MV71"/>
<reference evidence="3 4" key="1">
    <citation type="submission" date="2019-10" db="EMBL/GenBank/DDBJ databases">
        <title>Two novel species isolated from a subtropical stream in China.</title>
        <authorList>
            <person name="Lu H."/>
        </authorList>
    </citation>
    <scope>NUCLEOTIDE SEQUENCE [LARGE SCALE GENOMIC DNA]</scope>
    <source>
        <strain evidence="3 4">FT29W</strain>
    </source>
</reference>
<name>A0A6A7MV71_9BURK</name>
<keyword evidence="1" id="KW-0732">Signal</keyword>
<protein>
    <submittedName>
        <fullName evidence="3">PEP-CTERM sorting domain-containing protein</fullName>
    </submittedName>
</protein>
<feature type="chain" id="PRO_5025524575" evidence="1">
    <location>
        <begin position="21"/>
        <end position="215"/>
    </location>
</feature>
<dbReference type="EMBL" id="WHUG01000001">
    <property type="protein sequence ID" value="MQA36873.1"/>
    <property type="molecule type" value="Genomic_DNA"/>
</dbReference>
<accession>A0A6A7MV71</accession>
<dbReference type="InterPro" id="IPR013424">
    <property type="entry name" value="Ice-binding_C"/>
</dbReference>
<sequence length="215" mass="22595">MKTTTAAAMAAILFSSSAYADDNVAYLADVASFGSGMGDSAGAMWGGGIARLDSVTDGEFNPVGQQWNYGSVYWSGLDTGLTITLAHTASVNRLILEADNGDNYRIEFLDRANVWQSATTVNTDQSPAGQNLFGGPLLTPVVAKAFRITARGDNHYSVAEFQAFGEVVVDDTPPGGPVVPTSPVPEPSSLLMMAAGLALLAARRMQLAYLAIARR</sequence>
<keyword evidence="4" id="KW-1185">Reference proteome</keyword>
<dbReference type="RefSeq" id="WP_152836232.1">
    <property type="nucleotide sequence ID" value="NZ_WHUG01000001.1"/>
</dbReference>
<dbReference type="NCBIfam" id="TIGR02595">
    <property type="entry name" value="PEP_CTERM"/>
    <property type="match status" value="1"/>
</dbReference>
<dbReference type="Gene3D" id="2.60.120.260">
    <property type="entry name" value="Galactose-binding domain-like"/>
    <property type="match status" value="1"/>
</dbReference>
<feature type="signal peptide" evidence="1">
    <location>
        <begin position="1"/>
        <end position="20"/>
    </location>
</feature>
<evidence type="ECO:0000256" key="1">
    <source>
        <dbReference type="SAM" id="SignalP"/>
    </source>
</evidence>
<evidence type="ECO:0000313" key="4">
    <source>
        <dbReference type="Proteomes" id="UP000440498"/>
    </source>
</evidence>